<reference evidence="2 3" key="1">
    <citation type="journal article" date="2011" name="Science">
        <title>The ecoresponsive genome of Daphnia pulex.</title>
        <authorList>
            <person name="Colbourne J.K."/>
            <person name="Pfrender M.E."/>
            <person name="Gilbert D."/>
            <person name="Thomas W.K."/>
            <person name="Tucker A."/>
            <person name="Oakley T.H."/>
            <person name="Tokishita S."/>
            <person name="Aerts A."/>
            <person name="Arnold G.J."/>
            <person name="Basu M.K."/>
            <person name="Bauer D.J."/>
            <person name="Caceres C.E."/>
            <person name="Carmel L."/>
            <person name="Casola C."/>
            <person name="Choi J.H."/>
            <person name="Detter J.C."/>
            <person name="Dong Q."/>
            <person name="Dusheyko S."/>
            <person name="Eads B.D."/>
            <person name="Frohlich T."/>
            <person name="Geiler-Samerotte K.A."/>
            <person name="Gerlach D."/>
            <person name="Hatcher P."/>
            <person name="Jogdeo S."/>
            <person name="Krijgsveld J."/>
            <person name="Kriventseva E.V."/>
            <person name="Kultz D."/>
            <person name="Laforsch C."/>
            <person name="Lindquist E."/>
            <person name="Lopez J."/>
            <person name="Manak J.R."/>
            <person name="Muller J."/>
            <person name="Pangilinan J."/>
            <person name="Patwardhan R.P."/>
            <person name="Pitluck S."/>
            <person name="Pritham E.J."/>
            <person name="Rechtsteiner A."/>
            <person name="Rho M."/>
            <person name="Rogozin I.B."/>
            <person name="Sakarya O."/>
            <person name="Salamov A."/>
            <person name="Schaack S."/>
            <person name="Shapiro H."/>
            <person name="Shiga Y."/>
            <person name="Skalitzky C."/>
            <person name="Smith Z."/>
            <person name="Souvorov A."/>
            <person name="Sung W."/>
            <person name="Tang Z."/>
            <person name="Tsuchiya D."/>
            <person name="Tu H."/>
            <person name="Vos H."/>
            <person name="Wang M."/>
            <person name="Wolf Y.I."/>
            <person name="Yamagata H."/>
            <person name="Yamada T."/>
            <person name="Ye Y."/>
            <person name="Shaw J.R."/>
            <person name="Andrews J."/>
            <person name="Crease T.J."/>
            <person name="Tang H."/>
            <person name="Lucas S.M."/>
            <person name="Robertson H.M."/>
            <person name="Bork P."/>
            <person name="Koonin E.V."/>
            <person name="Zdobnov E.M."/>
            <person name="Grigoriev I.V."/>
            <person name="Lynch M."/>
            <person name="Boore J.L."/>
        </authorList>
    </citation>
    <scope>NUCLEOTIDE SEQUENCE [LARGE SCALE GENOMIC DNA]</scope>
</reference>
<protein>
    <recommendedName>
        <fullName evidence="4">Platelet-derived growth factor (PDGF) family profile domain-containing protein</fullName>
    </recommendedName>
</protein>
<evidence type="ECO:0000313" key="3">
    <source>
        <dbReference type="Proteomes" id="UP000000305"/>
    </source>
</evidence>
<organism evidence="2 3">
    <name type="scientific">Daphnia pulex</name>
    <name type="common">Water flea</name>
    <dbReference type="NCBI Taxonomy" id="6669"/>
    <lineage>
        <taxon>Eukaryota</taxon>
        <taxon>Metazoa</taxon>
        <taxon>Ecdysozoa</taxon>
        <taxon>Arthropoda</taxon>
        <taxon>Crustacea</taxon>
        <taxon>Branchiopoda</taxon>
        <taxon>Diplostraca</taxon>
        <taxon>Cladocera</taxon>
        <taxon>Anomopoda</taxon>
        <taxon>Daphniidae</taxon>
        <taxon>Daphnia</taxon>
    </lineage>
</organism>
<dbReference type="OrthoDB" id="6355394at2759"/>
<keyword evidence="1" id="KW-0732">Signal</keyword>
<dbReference type="KEGG" id="dpx:DAPPUDRAFT_320619"/>
<evidence type="ECO:0000256" key="1">
    <source>
        <dbReference type="SAM" id="SignalP"/>
    </source>
</evidence>
<sequence>MSMQAVLFLVTFCTFAAYCRIIPSLGNPNGLDQLVQPRTVSIVDELQELGRHSQTVCPFQVEKKTEENDHPLGNVVVAINELVCSGACKNENCSKTGGSCKQLITTLRVSIRNPATGLPEKIISTNVAAGCSCTPQDTGALGEDVSTA</sequence>
<name>E9GQN0_DAPPU</name>
<evidence type="ECO:0000313" key="2">
    <source>
        <dbReference type="EMBL" id="EFX78140.1"/>
    </source>
</evidence>
<dbReference type="InParanoid" id="E9GQN0"/>
<proteinExistence type="predicted"/>
<feature type="signal peptide" evidence="1">
    <location>
        <begin position="1"/>
        <end position="21"/>
    </location>
</feature>
<dbReference type="HOGENOM" id="CLU_1760630_0_0_1"/>
<gene>
    <name evidence="2" type="ORF">DAPPUDRAFT_320619</name>
</gene>
<dbReference type="PhylomeDB" id="E9GQN0"/>
<dbReference type="EMBL" id="GL732558">
    <property type="protein sequence ID" value="EFX78140.1"/>
    <property type="molecule type" value="Genomic_DNA"/>
</dbReference>
<evidence type="ECO:0008006" key="4">
    <source>
        <dbReference type="Google" id="ProtNLM"/>
    </source>
</evidence>
<dbReference type="AlphaFoldDB" id="E9GQN0"/>
<keyword evidence="3" id="KW-1185">Reference proteome</keyword>
<accession>E9GQN0</accession>
<dbReference type="Proteomes" id="UP000000305">
    <property type="component" value="Unassembled WGS sequence"/>
</dbReference>
<feature type="chain" id="PRO_5003237307" description="Platelet-derived growth factor (PDGF) family profile domain-containing protein" evidence="1">
    <location>
        <begin position="22"/>
        <end position="148"/>
    </location>
</feature>